<evidence type="ECO:0000256" key="3">
    <source>
        <dbReference type="ARBA" id="ARBA00023125"/>
    </source>
</evidence>
<organism evidence="6 7">
    <name type="scientific">Candidatus Magnetaquiglobus chichijimensis</name>
    <dbReference type="NCBI Taxonomy" id="3141448"/>
    <lineage>
        <taxon>Bacteria</taxon>
        <taxon>Pseudomonadati</taxon>
        <taxon>Pseudomonadota</taxon>
        <taxon>Magnetococcia</taxon>
        <taxon>Magnetococcales</taxon>
        <taxon>Candidatus Magnetaquicoccaceae</taxon>
        <taxon>Candidatus Magnetaquiglobus</taxon>
    </lineage>
</organism>
<accession>A0ABQ0C5D8</accession>
<proteinExistence type="inferred from homology"/>
<keyword evidence="7" id="KW-1185">Reference proteome</keyword>
<dbReference type="Pfam" id="PF00126">
    <property type="entry name" value="HTH_1"/>
    <property type="match status" value="1"/>
</dbReference>
<keyword evidence="3" id="KW-0238">DNA-binding</keyword>
<evidence type="ECO:0000256" key="2">
    <source>
        <dbReference type="ARBA" id="ARBA00023015"/>
    </source>
</evidence>
<comment type="similarity">
    <text evidence="1">Belongs to the LysR transcriptional regulatory family.</text>
</comment>
<dbReference type="CDD" id="cd08417">
    <property type="entry name" value="PBP2_Nitroaromatics_like"/>
    <property type="match status" value="1"/>
</dbReference>
<name>A0ABQ0C5D8_9PROT</name>
<reference evidence="6 7" key="1">
    <citation type="submission" date="2024-05" db="EMBL/GenBank/DDBJ databases">
        <authorList>
            <consortium name="Candidatus Magnetaquicoccaceae bacterium FCR-1 genome sequencing consortium"/>
            <person name="Shimoshige H."/>
            <person name="Shimamura S."/>
            <person name="Taoka A."/>
            <person name="Kobayashi H."/>
            <person name="Maekawa T."/>
        </authorList>
    </citation>
    <scope>NUCLEOTIDE SEQUENCE [LARGE SCALE GENOMIC DNA]</scope>
    <source>
        <strain evidence="6 7">FCR-1</strain>
    </source>
</reference>
<sequence length="305" mass="34415">MHDLVRFDLNLLVAFDVLMTERGVTRAGRRLGITQAAMSNTLRRLRDIFDDPLFVKIGLRMEPTARALELAGPVERALKEVRQALNQERFDPIHAQHLFRIGMVDYASVLLLAPLVDLLRKKAPGVALELVDIGGEDERTVLESGAADLVFSRFQWVPPNILLHRVFQMQFVCIFRQDHPLIPDGKLTLESFLAADHIHFYPRGMTSTVVDEALANMGRSRSIKARLYSLGNIPFMVAQSDLIAVLPDRVAKRIAKPLHLRVAPVPVNTPALRMAIAWHPRTEKSPPNIWLREQVKSLLELPEEG</sequence>
<dbReference type="InterPro" id="IPR037402">
    <property type="entry name" value="YidZ_PBP2"/>
</dbReference>
<dbReference type="PROSITE" id="PS50931">
    <property type="entry name" value="HTH_LYSR"/>
    <property type="match status" value="1"/>
</dbReference>
<dbReference type="PANTHER" id="PTHR30118:SF15">
    <property type="entry name" value="TRANSCRIPTIONAL REGULATORY PROTEIN"/>
    <property type="match status" value="1"/>
</dbReference>
<dbReference type="SUPFAM" id="SSF53850">
    <property type="entry name" value="Periplasmic binding protein-like II"/>
    <property type="match status" value="1"/>
</dbReference>
<dbReference type="InterPro" id="IPR005119">
    <property type="entry name" value="LysR_subst-bd"/>
</dbReference>
<evidence type="ECO:0000256" key="1">
    <source>
        <dbReference type="ARBA" id="ARBA00009437"/>
    </source>
</evidence>
<dbReference type="Pfam" id="PF03466">
    <property type="entry name" value="LysR_substrate"/>
    <property type="match status" value="1"/>
</dbReference>
<gene>
    <name evidence="6" type="primary">pcpR</name>
    <name evidence="6" type="ORF">SIID45300_00239</name>
</gene>
<evidence type="ECO:0000256" key="4">
    <source>
        <dbReference type="ARBA" id="ARBA00023163"/>
    </source>
</evidence>
<dbReference type="PANTHER" id="PTHR30118">
    <property type="entry name" value="HTH-TYPE TRANSCRIPTIONAL REGULATOR LEUO-RELATED"/>
    <property type="match status" value="1"/>
</dbReference>
<dbReference type="InterPro" id="IPR036390">
    <property type="entry name" value="WH_DNA-bd_sf"/>
</dbReference>
<comment type="caution">
    <text evidence="6">The sequence shown here is derived from an EMBL/GenBank/DDBJ whole genome shotgun (WGS) entry which is preliminary data.</text>
</comment>
<dbReference type="InterPro" id="IPR036388">
    <property type="entry name" value="WH-like_DNA-bd_sf"/>
</dbReference>
<protein>
    <submittedName>
        <fullName evidence="6">PCP degradation transcriptional activation protein</fullName>
    </submittedName>
</protein>
<dbReference type="InterPro" id="IPR050389">
    <property type="entry name" value="LysR-type_TF"/>
</dbReference>
<dbReference type="InterPro" id="IPR000847">
    <property type="entry name" value="LysR_HTH_N"/>
</dbReference>
<feature type="domain" description="HTH lysR-type" evidence="5">
    <location>
        <begin position="7"/>
        <end position="64"/>
    </location>
</feature>
<reference evidence="6 7" key="2">
    <citation type="submission" date="2024-09" db="EMBL/GenBank/DDBJ databases">
        <title>Draft genome sequence of Candidatus Magnetaquicoccaceae bacterium FCR-1.</title>
        <authorList>
            <person name="Shimoshige H."/>
            <person name="Shimamura S."/>
            <person name="Taoka A."/>
            <person name="Kobayashi H."/>
            <person name="Maekawa T."/>
        </authorList>
    </citation>
    <scope>NUCLEOTIDE SEQUENCE [LARGE SCALE GENOMIC DNA]</scope>
    <source>
        <strain evidence="6 7">FCR-1</strain>
    </source>
</reference>
<keyword evidence="2" id="KW-0805">Transcription regulation</keyword>
<evidence type="ECO:0000313" key="6">
    <source>
        <dbReference type="EMBL" id="GAB0055940.1"/>
    </source>
</evidence>
<evidence type="ECO:0000259" key="5">
    <source>
        <dbReference type="PROSITE" id="PS50931"/>
    </source>
</evidence>
<dbReference type="Proteomes" id="UP001628193">
    <property type="component" value="Unassembled WGS sequence"/>
</dbReference>
<keyword evidence="4" id="KW-0804">Transcription</keyword>
<dbReference type="EMBL" id="BAAFGK010000001">
    <property type="protein sequence ID" value="GAB0055940.1"/>
    <property type="molecule type" value="Genomic_DNA"/>
</dbReference>
<dbReference type="PRINTS" id="PR00039">
    <property type="entry name" value="HTHLYSR"/>
</dbReference>
<dbReference type="RefSeq" id="WP_420903651.1">
    <property type="nucleotide sequence ID" value="NZ_BAAFGK010000001.1"/>
</dbReference>
<dbReference type="SUPFAM" id="SSF46785">
    <property type="entry name" value="Winged helix' DNA-binding domain"/>
    <property type="match status" value="1"/>
</dbReference>
<evidence type="ECO:0000313" key="7">
    <source>
        <dbReference type="Proteomes" id="UP001628193"/>
    </source>
</evidence>
<dbReference type="Gene3D" id="1.10.10.10">
    <property type="entry name" value="Winged helix-like DNA-binding domain superfamily/Winged helix DNA-binding domain"/>
    <property type="match status" value="1"/>
</dbReference>
<dbReference type="Gene3D" id="3.40.190.10">
    <property type="entry name" value="Periplasmic binding protein-like II"/>
    <property type="match status" value="2"/>
</dbReference>